<dbReference type="AlphaFoldDB" id="A0A2K1IEH6"/>
<dbReference type="EnsemblPlants" id="Pp3c25_10789V3.1">
    <property type="protein sequence ID" value="Pp3c25_10789V3.1"/>
    <property type="gene ID" value="Pp3c25_10789"/>
</dbReference>
<protein>
    <submittedName>
        <fullName evidence="2 3">Uncharacterized protein</fullName>
    </submittedName>
</protein>
<evidence type="ECO:0000313" key="3">
    <source>
        <dbReference type="EnsemblPlants" id="Pp3c25_10789V3.1"/>
    </source>
</evidence>
<accession>A0A2K1IEH6</accession>
<evidence type="ECO:0000313" key="2">
    <source>
        <dbReference type="EMBL" id="PNR27678.1"/>
    </source>
</evidence>
<reference evidence="2 4" key="2">
    <citation type="journal article" date="2018" name="Plant J.">
        <title>The Physcomitrella patens chromosome-scale assembly reveals moss genome structure and evolution.</title>
        <authorList>
            <person name="Lang D."/>
            <person name="Ullrich K.K."/>
            <person name="Murat F."/>
            <person name="Fuchs J."/>
            <person name="Jenkins J."/>
            <person name="Haas F.B."/>
            <person name="Piednoel M."/>
            <person name="Gundlach H."/>
            <person name="Van Bel M."/>
            <person name="Meyberg R."/>
            <person name="Vives C."/>
            <person name="Morata J."/>
            <person name="Symeonidi A."/>
            <person name="Hiss M."/>
            <person name="Muchero W."/>
            <person name="Kamisugi Y."/>
            <person name="Saleh O."/>
            <person name="Blanc G."/>
            <person name="Decker E.L."/>
            <person name="van Gessel N."/>
            <person name="Grimwood J."/>
            <person name="Hayes R.D."/>
            <person name="Graham S.W."/>
            <person name="Gunter L.E."/>
            <person name="McDaniel S.F."/>
            <person name="Hoernstein S.N.W."/>
            <person name="Larsson A."/>
            <person name="Li F.W."/>
            <person name="Perroud P.F."/>
            <person name="Phillips J."/>
            <person name="Ranjan P."/>
            <person name="Rokshar D.S."/>
            <person name="Rothfels C.J."/>
            <person name="Schneider L."/>
            <person name="Shu S."/>
            <person name="Stevenson D.W."/>
            <person name="Thummler F."/>
            <person name="Tillich M."/>
            <person name="Villarreal Aguilar J.C."/>
            <person name="Widiez T."/>
            <person name="Wong G.K."/>
            <person name="Wymore A."/>
            <person name="Zhang Y."/>
            <person name="Zimmer A.D."/>
            <person name="Quatrano R.S."/>
            <person name="Mayer K.F.X."/>
            <person name="Goodstein D."/>
            <person name="Casacuberta J.M."/>
            <person name="Vandepoele K."/>
            <person name="Reski R."/>
            <person name="Cuming A.C."/>
            <person name="Tuskan G.A."/>
            <person name="Maumus F."/>
            <person name="Salse J."/>
            <person name="Schmutz J."/>
            <person name="Rensing S.A."/>
        </authorList>
    </citation>
    <scope>NUCLEOTIDE SEQUENCE [LARGE SCALE GENOMIC DNA]</scope>
    <source>
        <strain evidence="3 4">cv. Gransden 2004</strain>
    </source>
</reference>
<dbReference type="Proteomes" id="UP000006727">
    <property type="component" value="Chromosome 25"/>
</dbReference>
<dbReference type="EMBL" id="ABEU02000025">
    <property type="protein sequence ID" value="PNR27678.1"/>
    <property type="molecule type" value="Genomic_DNA"/>
</dbReference>
<sequence length="63" mass="7139">MSVCSFSITPPDRNLRFLWNKENYRIGPRHRRCAWVGPPRPSRDPTLRDGVCAESVGGGGQKR</sequence>
<reference evidence="3" key="3">
    <citation type="submission" date="2020-12" db="UniProtKB">
        <authorList>
            <consortium name="EnsemblPlants"/>
        </authorList>
    </citation>
    <scope>IDENTIFICATION</scope>
</reference>
<feature type="region of interest" description="Disordered" evidence="1">
    <location>
        <begin position="37"/>
        <end position="63"/>
    </location>
</feature>
<gene>
    <name evidence="3" type="primary">LOC112277358</name>
    <name evidence="2" type="ORF">PHYPA_029830</name>
</gene>
<proteinExistence type="predicted"/>
<evidence type="ECO:0000256" key="1">
    <source>
        <dbReference type="SAM" id="MobiDB-lite"/>
    </source>
</evidence>
<dbReference type="Gramene" id="Pp3c25_10789V3.1">
    <property type="protein sequence ID" value="Pp3c25_10789V3.1"/>
    <property type="gene ID" value="Pp3c25_10789"/>
</dbReference>
<name>A0A2K1IEH6_PHYPA</name>
<reference evidence="2 4" key="1">
    <citation type="journal article" date="2008" name="Science">
        <title>The Physcomitrella genome reveals evolutionary insights into the conquest of land by plants.</title>
        <authorList>
            <person name="Rensing S."/>
            <person name="Lang D."/>
            <person name="Zimmer A."/>
            <person name="Terry A."/>
            <person name="Salamov A."/>
            <person name="Shapiro H."/>
            <person name="Nishiyama T."/>
            <person name="Perroud P.-F."/>
            <person name="Lindquist E."/>
            <person name="Kamisugi Y."/>
            <person name="Tanahashi T."/>
            <person name="Sakakibara K."/>
            <person name="Fujita T."/>
            <person name="Oishi K."/>
            <person name="Shin-I T."/>
            <person name="Kuroki Y."/>
            <person name="Toyoda A."/>
            <person name="Suzuki Y."/>
            <person name="Hashimoto A."/>
            <person name="Yamaguchi K."/>
            <person name="Sugano A."/>
            <person name="Kohara Y."/>
            <person name="Fujiyama A."/>
            <person name="Anterola A."/>
            <person name="Aoki S."/>
            <person name="Ashton N."/>
            <person name="Barbazuk W.B."/>
            <person name="Barker E."/>
            <person name="Bennetzen J."/>
            <person name="Bezanilla M."/>
            <person name="Blankenship R."/>
            <person name="Cho S.H."/>
            <person name="Dutcher S."/>
            <person name="Estelle M."/>
            <person name="Fawcett J.A."/>
            <person name="Gundlach H."/>
            <person name="Hanada K."/>
            <person name="Heyl A."/>
            <person name="Hicks K.A."/>
            <person name="Hugh J."/>
            <person name="Lohr M."/>
            <person name="Mayer K."/>
            <person name="Melkozernov A."/>
            <person name="Murata T."/>
            <person name="Nelson D."/>
            <person name="Pils B."/>
            <person name="Prigge M."/>
            <person name="Reiss B."/>
            <person name="Renner T."/>
            <person name="Rombauts S."/>
            <person name="Rushton P."/>
            <person name="Sanderfoot A."/>
            <person name="Schween G."/>
            <person name="Shiu S.-H."/>
            <person name="Stueber K."/>
            <person name="Theodoulou F.L."/>
            <person name="Tu H."/>
            <person name="Van de Peer Y."/>
            <person name="Verrier P.J."/>
            <person name="Waters E."/>
            <person name="Wood A."/>
            <person name="Yang L."/>
            <person name="Cove D."/>
            <person name="Cuming A."/>
            <person name="Hasebe M."/>
            <person name="Lucas S."/>
            <person name="Mishler D.B."/>
            <person name="Reski R."/>
            <person name="Grigoriev I."/>
            <person name="Quatrano R.S."/>
            <person name="Boore J.L."/>
        </authorList>
    </citation>
    <scope>NUCLEOTIDE SEQUENCE [LARGE SCALE GENOMIC DNA]</scope>
    <source>
        <strain evidence="3 4">cv. Gransden 2004</strain>
    </source>
</reference>
<organism evidence="2">
    <name type="scientific">Physcomitrium patens</name>
    <name type="common">Spreading-leaved earth moss</name>
    <name type="synonym">Physcomitrella patens</name>
    <dbReference type="NCBI Taxonomy" id="3218"/>
    <lineage>
        <taxon>Eukaryota</taxon>
        <taxon>Viridiplantae</taxon>
        <taxon>Streptophyta</taxon>
        <taxon>Embryophyta</taxon>
        <taxon>Bryophyta</taxon>
        <taxon>Bryophytina</taxon>
        <taxon>Bryopsida</taxon>
        <taxon>Funariidae</taxon>
        <taxon>Funariales</taxon>
        <taxon>Funariaceae</taxon>
        <taxon>Physcomitrium</taxon>
    </lineage>
</organism>
<evidence type="ECO:0000313" key="4">
    <source>
        <dbReference type="Proteomes" id="UP000006727"/>
    </source>
</evidence>
<keyword evidence="4" id="KW-1185">Reference proteome</keyword>